<feature type="region of interest" description="Disordered" evidence="1">
    <location>
        <begin position="142"/>
        <end position="161"/>
    </location>
</feature>
<name>A0ABR2IVK6_9PEZI</name>
<dbReference type="Proteomes" id="UP001390339">
    <property type="component" value="Unassembled WGS sequence"/>
</dbReference>
<comment type="caution">
    <text evidence="2">The sequence shown here is derived from an EMBL/GenBank/DDBJ whole genome shotgun (WGS) entry which is preliminary data.</text>
</comment>
<evidence type="ECO:0000256" key="1">
    <source>
        <dbReference type="SAM" id="MobiDB-lite"/>
    </source>
</evidence>
<gene>
    <name evidence="2" type="ORF">PGQ11_007255</name>
</gene>
<organism evidence="2 3">
    <name type="scientific">Apiospora arundinis</name>
    <dbReference type="NCBI Taxonomy" id="335852"/>
    <lineage>
        <taxon>Eukaryota</taxon>
        <taxon>Fungi</taxon>
        <taxon>Dikarya</taxon>
        <taxon>Ascomycota</taxon>
        <taxon>Pezizomycotina</taxon>
        <taxon>Sordariomycetes</taxon>
        <taxon>Xylariomycetidae</taxon>
        <taxon>Amphisphaeriales</taxon>
        <taxon>Apiosporaceae</taxon>
        <taxon>Apiospora</taxon>
    </lineage>
</organism>
<reference evidence="2 3" key="1">
    <citation type="journal article" date="2024" name="IMA Fungus">
        <title>Apiospora arundinis, a panoply of carbohydrate-active enzymes and secondary metabolites.</title>
        <authorList>
            <person name="Sorensen T."/>
            <person name="Petersen C."/>
            <person name="Muurmann A.T."/>
            <person name="Christiansen J.V."/>
            <person name="Brundto M.L."/>
            <person name="Overgaard C.K."/>
            <person name="Boysen A.T."/>
            <person name="Wollenberg R.D."/>
            <person name="Larsen T.O."/>
            <person name="Sorensen J.L."/>
            <person name="Nielsen K.L."/>
            <person name="Sondergaard T.E."/>
        </authorList>
    </citation>
    <scope>NUCLEOTIDE SEQUENCE [LARGE SCALE GENOMIC DNA]</scope>
    <source>
        <strain evidence="2 3">AAU 773</strain>
    </source>
</reference>
<proteinExistence type="predicted"/>
<feature type="region of interest" description="Disordered" evidence="1">
    <location>
        <begin position="1"/>
        <end position="39"/>
    </location>
</feature>
<sequence>MFNPTIPNLGGGTGSTPIAPNRDESKLPSQERAPPGPYGIILKGGMTTIKVDLARSPRQYDEFGKEDFGQQHPQSGAPSNIEPGAPRRSYLEAIRASNQPRFSHRKNLFPEDYVDNQIPPSSPPMPLMRTGFGGYPPKHLEIRKKNKNSGRPRATPGSYKPNLERTMEAAIIHEFIEYKEAQRIRLGNDFYSDPRWKALILERDAWQYQWAHGDLDQRKTATTHGLPDVNGRIDAVYNSYKEAEAAISAELAGMQFNAAAGLTSKPFVQKNKRWTWDVTGYSHSLTSRVLLPIERPIVNVGPEVLPPDPVIDFGLSGGQGLTSRSSSTSVNKMFGMVLDNTESMSVADRYEFYKTHGHYAARRYLQQVKSRSDQPSEELDVPKWFPIFESQNRVVFSTRETAHGRFQDLNFHLGRLAMQVRDGSGNDDLKKATFDRLMARIQAAQRVVAERDRYIVENRMRAQAPSSSATHRNAMQRIAAELSAENAAHDRAKGRPLGSTADEERNDAAKRLDSRNSRRSAHF</sequence>
<evidence type="ECO:0000313" key="2">
    <source>
        <dbReference type="EMBL" id="KAK8868677.1"/>
    </source>
</evidence>
<evidence type="ECO:0000313" key="3">
    <source>
        <dbReference type="Proteomes" id="UP001390339"/>
    </source>
</evidence>
<feature type="region of interest" description="Disordered" evidence="1">
    <location>
        <begin position="484"/>
        <end position="523"/>
    </location>
</feature>
<feature type="compositionally biased region" description="Basic and acidic residues" evidence="1">
    <location>
        <begin position="502"/>
        <end position="516"/>
    </location>
</feature>
<protein>
    <submittedName>
        <fullName evidence="2">Uncharacterized protein</fullName>
    </submittedName>
</protein>
<keyword evidence="3" id="KW-1185">Reference proteome</keyword>
<feature type="region of interest" description="Disordered" evidence="1">
    <location>
        <begin position="64"/>
        <end position="85"/>
    </location>
</feature>
<dbReference type="EMBL" id="JAPCWZ010000004">
    <property type="protein sequence ID" value="KAK8868677.1"/>
    <property type="molecule type" value="Genomic_DNA"/>
</dbReference>
<accession>A0ABR2IVK6</accession>